<dbReference type="Proteomes" id="UP000829817">
    <property type="component" value="Chromosome"/>
</dbReference>
<comment type="catalytic activity">
    <reaction evidence="8 9">
        <text>oxaloacetate + H(+) = pyruvate + CO2</text>
        <dbReference type="Rhea" id="RHEA:15641"/>
        <dbReference type="ChEBI" id="CHEBI:15361"/>
        <dbReference type="ChEBI" id="CHEBI:15378"/>
        <dbReference type="ChEBI" id="CHEBI:16452"/>
        <dbReference type="ChEBI" id="CHEBI:16526"/>
        <dbReference type="EC" id="4.1.1.112"/>
    </reaction>
</comment>
<evidence type="ECO:0000256" key="2">
    <source>
        <dbReference type="ARBA" id="ARBA00001968"/>
    </source>
</evidence>
<dbReference type="InterPro" id="IPR005493">
    <property type="entry name" value="RraA/RraA-like"/>
</dbReference>
<keyword evidence="6 9" id="KW-0456">Lyase</keyword>
<dbReference type="CDD" id="cd16841">
    <property type="entry name" value="RraA_family"/>
    <property type="match status" value="1"/>
</dbReference>
<dbReference type="InterPro" id="IPR036704">
    <property type="entry name" value="RraA/RraA-like_sf"/>
</dbReference>
<proteinExistence type="inferred from homology"/>
<protein>
    <recommendedName>
        <fullName evidence="9">4-hydroxy-4-methyl-2-oxoglutarate aldolase</fullName>
        <shortName evidence="9">HMG aldolase</shortName>
        <ecNumber evidence="9">4.1.1.112</ecNumber>
        <ecNumber evidence="9">4.1.3.17</ecNumber>
    </recommendedName>
    <alternativeName>
        <fullName evidence="9">Oxaloacetate decarboxylase</fullName>
    </alternativeName>
</protein>
<keyword evidence="11" id="KW-1185">Reference proteome</keyword>
<evidence type="ECO:0000256" key="1">
    <source>
        <dbReference type="ARBA" id="ARBA00001342"/>
    </source>
</evidence>
<comment type="function">
    <text evidence="7 9">Catalyzes the aldol cleavage of 4-hydroxy-4-methyl-2-oxoglutarate (HMG) into 2 molecules of pyruvate. Also contains a secondary oxaloacetate (OAA) decarboxylase activity due to the common pyruvate enolate transition state formed following C-C bond cleavage in the retro-aldol and decarboxylation reactions.</text>
</comment>
<comment type="similarity">
    <text evidence="3 9">Belongs to the class II aldolase/RraA-like family.</text>
</comment>
<accession>A0ABY4DU79</accession>
<dbReference type="PANTHER" id="PTHR33254">
    <property type="entry name" value="4-HYDROXY-4-METHYL-2-OXOGLUTARATE ALDOLASE 3-RELATED"/>
    <property type="match status" value="1"/>
</dbReference>
<dbReference type="Gene3D" id="3.50.30.40">
    <property type="entry name" value="Ribonuclease E inhibitor RraA/RraA-like"/>
    <property type="match status" value="1"/>
</dbReference>
<comment type="cofactor">
    <cofactor evidence="2 9">
        <name>a divalent metal cation</name>
        <dbReference type="ChEBI" id="CHEBI:60240"/>
    </cofactor>
</comment>
<evidence type="ECO:0000256" key="4">
    <source>
        <dbReference type="ARBA" id="ARBA00011233"/>
    </source>
</evidence>
<dbReference type="NCBIfam" id="TIGR01935">
    <property type="entry name" value="NOT-MenG"/>
    <property type="match status" value="1"/>
</dbReference>
<reference evidence="10 11" key="1">
    <citation type="journal article" date="2022" name="Res Sq">
        <title>Evolution of multicellular longitudinally dividing oral cavity symbionts (Neisseriaceae).</title>
        <authorList>
            <person name="Nyongesa S."/>
            <person name="Weber P."/>
            <person name="Bernet E."/>
            <person name="Pullido F."/>
            <person name="Nieckarz M."/>
            <person name="Delaby M."/>
            <person name="Nieves C."/>
            <person name="Viehboeck T."/>
            <person name="Krause N."/>
            <person name="Rivera-Millot A."/>
            <person name="Nakamura A."/>
            <person name="Vischer N."/>
            <person name="VanNieuwenhze M."/>
            <person name="Brun Y."/>
            <person name="Cava F."/>
            <person name="Bulgheresi S."/>
            <person name="Veyrier F."/>
        </authorList>
    </citation>
    <scope>NUCLEOTIDE SEQUENCE [LARGE SCALE GENOMIC DNA]</scope>
    <source>
        <strain evidence="10 11">CCUG 63373m</strain>
    </source>
</reference>
<dbReference type="EC" id="4.1.1.112" evidence="9"/>
<dbReference type="PANTHER" id="PTHR33254:SF4">
    <property type="entry name" value="4-HYDROXY-4-METHYL-2-OXOGLUTARATE ALDOLASE 3-RELATED"/>
    <property type="match status" value="1"/>
</dbReference>
<sequence>MNTSQEFATADLIDIAPDTPSCETQFRRFGRRQKFCGRIRTVKCDRDNGLIKQLMNSHSDGEVLVIDGGGSLYSALMGDLIAGAGAANGWAGAVIYGVIRDSEAINTMDFGVKALGSNPRKSGKTGAGETDITVSFGGVDFVPGHYLYSDADGVLVSAAPFDLED</sequence>
<comment type="catalytic activity">
    <reaction evidence="1 9">
        <text>4-hydroxy-4-methyl-2-oxoglutarate = 2 pyruvate</text>
        <dbReference type="Rhea" id="RHEA:22748"/>
        <dbReference type="ChEBI" id="CHEBI:15361"/>
        <dbReference type="ChEBI" id="CHEBI:58276"/>
        <dbReference type="EC" id="4.1.3.17"/>
    </reaction>
</comment>
<evidence type="ECO:0000313" key="10">
    <source>
        <dbReference type="EMBL" id="UOO82592.1"/>
    </source>
</evidence>
<keyword evidence="5 9" id="KW-0479">Metal-binding</keyword>
<dbReference type="SUPFAM" id="SSF89562">
    <property type="entry name" value="RraA-like"/>
    <property type="match status" value="1"/>
</dbReference>
<dbReference type="EMBL" id="CP091508">
    <property type="protein sequence ID" value="UOO82592.1"/>
    <property type="molecule type" value="Genomic_DNA"/>
</dbReference>
<evidence type="ECO:0000256" key="8">
    <source>
        <dbReference type="ARBA" id="ARBA00047973"/>
    </source>
</evidence>
<dbReference type="RefSeq" id="WP_244786451.1">
    <property type="nucleotide sequence ID" value="NZ_CP091508.1"/>
</dbReference>
<evidence type="ECO:0000313" key="11">
    <source>
        <dbReference type="Proteomes" id="UP000829817"/>
    </source>
</evidence>
<dbReference type="InterPro" id="IPR010203">
    <property type="entry name" value="RraA"/>
</dbReference>
<dbReference type="NCBIfam" id="NF006875">
    <property type="entry name" value="PRK09372.1"/>
    <property type="match status" value="1"/>
</dbReference>
<evidence type="ECO:0000256" key="7">
    <source>
        <dbReference type="ARBA" id="ARBA00025046"/>
    </source>
</evidence>
<comment type="subunit">
    <text evidence="4 9">Homotrimer.</text>
</comment>
<name>A0ABY4DU79_9NEIS</name>
<dbReference type="Pfam" id="PF03737">
    <property type="entry name" value="RraA-like"/>
    <property type="match status" value="1"/>
</dbReference>
<evidence type="ECO:0000256" key="5">
    <source>
        <dbReference type="ARBA" id="ARBA00022723"/>
    </source>
</evidence>
<evidence type="ECO:0000256" key="3">
    <source>
        <dbReference type="ARBA" id="ARBA00008621"/>
    </source>
</evidence>
<organism evidence="10 11">
    <name type="scientific">Uruburuella testudinis</name>
    <dbReference type="NCBI Taxonomy" id="1282863"/>
    <lineage>
        <taxon>Bacteria</taxon>
        <taxon>Pseudomonadati</taxon>
        <taxon>Pseudomonadota</taxon>
        <taxon>Betaproteobacteria</taxon>
        <taxon>Neisseriales</taxon>
        <taxon>Neisseriaceae</taxon>
        <taxon>Uruburuella</taxon>
    </lineage>
</organism>
<gene>
    <name evidence="10" type="primary">rraA</name>
    <name evidence="10" type="ORF">LVJ83_03790</name>
</gene>
<evidence type="ECO:0000256" key="6">
    <source>
        <dbReference type="ARBA" id="ARBA00023239"/>
    </source>
</evidence>
<evidence type="ECO:0000256" key="9">
    <source>
        <dbReference type="RuleBase" id="RU004338"/>
    </source>
</evidence>
<dbReference type="EC" id="4.1.3.17" evidence="9"/>